<dbReference type="AlphaFoldDB" id="A0A1I6LGS8"/>
<dbReference type="STRING" id="767519.SAMN05216559_2675"/>
<dbReference type="InterPro" id="IPR043901">
    <property type="entry name" value="DUF5787"/>
</dbReference>
<protein>
    <submittedName>
        <fullName evidence="2">Uncharacterized protein</fullName>
    </submittedName>
</protein>
<feature type="compositionally biased region" description="Basic and acidic residues" evidence="1">
    <location>
        <begin position="333"/>
        <end position="346"/>
    </location>
</feature>
<dbReference type="EMBL" id="FOZK01000002">
    <property type="protein sequence ID" value="SFS02677.1"/>
    <property type="molecule type" value="Genomic_DNA"/>
</dbReference>
<proteinExistence type="predicted"/>
<accession>A0A1I6LGS8</accession>
<feature type="region of interest" description="Disordered" evidence="1">
    <location>
        <begin position="308"/>
        <end position="346"/>
    </location>
</feature>
<evidence type="ECO:0000313" key="3">
    <source>
        <dbReference type="Proteomes" id="UP000199062"/>
    </source>
</evidence>
<dbReference type="Pfam" id="PF19100">
    <property type="entry name" value="DUF5787"/>
    <property type="match status" value="1"/>
</dbReference>
<evidence type="ECO:0000256" key="1">
    <source>
        <dbReference type="SAM" id="MobiDB-lite"/>
    </source>
</evidence>
<name>A0A1I6LGS8_9EURY</name>
<organism evidence="2 3">
    <name type="scientific">Halomicrobium zhouii</name>
    <dbReference type="NCBI Taxonomy" id="767519"/>
    <lineage>
        <taxon>Archaea</taxon>
        <taxon>Methanobacteriati</taxon>
        <taxon>Methanobacteriota</taxon>
        <taxon>Stenosarchaea group</taxon>
        <taxon>Halobacteria</taxon>
        <taxon>Halobacteriales</taxon>
        <taxon>Haloarculaceae</taxon>
        <taxon>Halomicrobium</taxon>
    </lineage>
</organism>
<sequence length="346" mass="39183">MAHTSEFAFELRVCQWAEDDWPPAGGHEGPTIVARQLGTKRRRWDTIVVECDPAGLRQRAKFGEKRLDSDLLDIVPYAPAEWEWYQDALPDPGYPWQYVREAIHRAGDRGILDTRKNGNRIEIRRTYDYPDWVERIVAIENKPDLDASAARDLAPQLHRDVALGLADEVWVATAATGETVEPILLEDLPVDAGVLTLDVDADRAETSWHPRTLAVGEPGTQILENPGPSEHATTAGRFEYADPEWKAQKRLEIAERAYERGWRSFADTMRPDCRHFELRADETGFVPHCTAKGRTPTASECRHSCPSFEPEPPAWRSRGWPIEGGPGKGIKRLLADQRRRERPGLE</sequence>
<keyword evidence="3" id="KW-1185">Reference proteome</keyword>
<dbReference type="Proteomes" id="UP000199062">
    <property type="component" value="Unassembled WGS sequence"/>
</dbReference>
<gene>
    <name evidence="2" type="ORF">SAMN05216559_2675</name>
</gene>
<evidence type="ECO:0000313" key="2">
    <source>
        <dbReference type="EMBL" id="SFS02677.1"/>
    </source>
</evidence>
<reference evidence="2 3" key="1">
    <citation type="submission" date="2016-10" db="EMBL/GenBank/DDBJ databases">
        <authorList>
            <person name="de Groot N.N."/>
        </authorList>
    </citation>
    <scope>NUCLEOTIDE SEQUENCE [LARGE SCALE GENOMIC DNA]</scope>
    <source>
        <strain evidence="2 3">CGMCC 1.10457</strain>
    </source>
</reference>